<name>B6AGV7_CRYMR</name>
<gene>
    <name evidence="2" type="ORF">CMU_036210</name>
</gene>
<reference evidence="2" key="1">
    <citation type="submission" date="2008-06" db="EMBL/GenBank/DDBJ databases">
        <authorList>
            <person name="Lorenzi H."/>
            <person name="Inman J."/>
            <person name="Miller J."/>
            <person name="Schobel S."/>
            <person name="Amedeo P."/>
            <person name="Caler E.V."/>
            <person name="da Silva J."/>
        </authorList>
    </citation>
    <scope>NUCLEOTIDE SEQUENCE [LARGE SCALE GENOMIC DNA]</scope>
    <source>
        <strain evidence="2">RN66</strain>
    </source>
</reference>
<keyword evidence="3" id="KW-1185">Reference proteome</keyword>
<dbReference type="OrthoDB" id="341836at2759"/>
<evidence type="ECO:0000313" key="2">
    <source>
        <dbReference type="EMBL" id="EEA07448.1"/>
    </source>
</evidence>
<sequence>MLPHTITSVTFRTEETPFTLKLRLLLAIVLALQCTITCLRIAILTDAQSIFMDMLFIYLGYVVYTEKSPCILFIFVSVSFVRGVMTLLIMVEWIKKAPIAEDPKSFTSISSCIVHIASPLISFGASFLGYNIFKYLQVIEEVDDQYQFLAPWSNFSANPQTTPNIMSNNATTPNSNNNNGGVGNYIDQGVYQASSRPVCTPFSGRAYKLSDASSIIIPIENNQQIYKGT</sequence>
<keyword evidence="1" id="KW-0472">Membrane</keyword>
<dbReference type="VEuPathDB" id="CryptoDB:CMU_036210"/>
<dbReference type="GeneID" id="6996860"/>
<dbReference type="AlphaFoldDB" id="B6AGV7"/>
<keyword evidence="1" id="KW-1133">Transmembrane helix</keyword>
<dbReference type="Proteomes" id="UP000001460">
    <property type="component" value="Unassembled WGS sequence"/>
</dbReference>
<accession>B6AGV7</accession>
<protein>
    <submittedName>
        <fullName evidence="2">Uncharacterized protein</fullName>
    </submittedName>
</protein>
<evidence type="ECO:0000313" key="3">
    <source>
        <dbReference type="Proteomes" id="UP000001460"/>
    </source>
</evidence>
<feature type="transmembrane region" description="Helical" evidence="1">
    <location>
        <begin position="112"/>
        <end position="133"/>
    </location>
</feature>
<feature type="transmembrane region" description="Helical" evidence="1">
    <location>
        <begin position="71"/>
        <end position="91"/>
    </location>
</feature>
<keyword evidence="1" id="KW-0812">Transmembrane</keyword>
<dbReference type="RefSeq" id="XP_002141797.1">
    <property type="nucleotide sequence ID" value="XM_002141761.1"/>
</dbReference>
<feature type="transmembrane region" description="Helical" evidence="1">
    <location>
        <begin position="50"/>
        <end position="65"/>
    </location>
</feature>
<feature type="transmembrane region" description="Helical" evidence="1">
    <location>
        <begin position="20"/>
        <end position="43"/>
    </location>
</feature>
<proteinExistence type="predicted"/>
<dbReference type="EMBL" id="DS989733">
    <property type="protein sequence ID" value="EEA07448.1"/>
    <property type="molecule type" value="Genomic_DNA"/>
</dbReference>
<organism evidence="2 3">
    <name type="scientific">Cryptosporidium muris (strain RN66)</name>
    <dbReference type="NCBI Taxonomy" id="441375"/>
    <lineage>
        <taxon>Eukaryota</taxon>
        <taxon>Sar</taxon>
        <taxon>Alveolata</taxon>
        <taxon>Apicomplexa</taxon>
        <taxon>Conoidasida</taxon>
        <taxon>Coccidia</taxon>
        <taxon>Eucoccidiorida</taxon>
        <taxon>Eimeriorina</taxon>
        <taxon>Cryptosporidiidae</taxon>
        <taxon>Cryptosporidium</taxon>
    </lineage>
</organism>
<dbReference type="OMA" id="TFRTEET"/>
<evidence type="ECO:0000256" key="1">
    <source>
        <dbReference type="SAM" id="Phobius"/>
    </source>
</evidence>